<proteinExistence type="predicted"/>
<dbReference type="EMBL" id="JACCCW010000001">
    <property type="protein sequence ID" value="NYF77832.1"/>
    <property type="molecule type" value="Genomic_DNA"/>
</dbReference>
<keyword evidence="2" id="KW-1185">Reference proteome</keyword>
<evidence type="ECO:0000313" key="1">
    <source>
        <dbReference type="EMBL" id="NYF77832.1"/>
    </source>
</evidence>
<organism evidence="1 2">
    <name type="scientific">Granulicella arctica</name>
    <dbReference type="NCBI Taxonomy" id="940613"/>
    <lineage>
        <taxon>Bacteria</taxon>
        <taxon>Pseudomonadati</taxon>
        <taxon>Acidobacteriota</taxon>
        <taxon>Terriglobia</taxon>
        <taxon>Terriglobales</taxon>
        <taxon>Acidobacteriaceae</taxon>
        <taxon>Granulicella</taxon>
    </lineage>
</organism>
<name>A0A7Y9TJ19_9BACT</name>
<comment type="caution">
    <text evidence="1">The sequence shown here is derived from an EMBL/GenBank/DDBJ whole genome shotgun (WGS) entry which is preliminary data.</text>
</comment>
<dbReference type="Proteomes" id="UP000589520">
    <property type="component" value="Unassembled WGS sequence"/>
</dbReference>
<dbReference type="RefSeq" id="WP_179486733.1">
    <property type="nucleotide sequence ID" value="NZ_JACCCW010000001.1"/>
</dbReference>
<gene>
    <name evidence="1" type="ORF">HDF17_000119</name>
</gene>
<protein>
    <submittedName>
        <fullName evidence="1">Uncharacterized protein</fullName>
    </submittedName>
</protein>
<reference evidence="1 2" key="1">
    <citation type="submission" date="2020-07" db="EMBL/GenBank/DDBJ databases">
        <title>Genomic Encyclopedia of Type Strains, Phase IV (KMG-V): Genome sequencing to study the core and pangenomes of soil and plant-associated prokaryotes.</title>
        <authorList>
            <person name="Whitman W."/>
        </authorList>
    </citation>
    <scope>NUCLEOTIDE SEQUENCE [LARGE SCALE GENOMIC DNA]</scope>
    <source>
        <strain evidence="1 2">X4EP2</strain>
    </source>
</reference>
<sequence>MQTNPELHRKIVQTFLDTKSVDFAAAGKAIAELGPALSLSDEPGDFFCGTMRTFFHCYRLPNPVASLEELEELRSASEL</sequence>
<evidence type="ECO:0000313" key="2">
    <source>
        <dbReference type="Proteomes" id="UP000589520"/>
    </source>
</evidence>
<dbReference type="AlphaFoldDB" id="A0A7Y9TJ19"/>
<accession>A0A7Y9TJ19</accession>